<proteinExistence type="predicted"/>
<protein>
    <submittedName>
        <fullName evidence="1">Uncharacterized protein</fullName>
    </submittedName>
</protein>
<accession>A0A6N7INP8</accession>
<dbReference type="Proteomes" id="UP000441717">
    <property type="component" value="Unassembled WGS sequence"/>
</dbReference>
<gene>
    <name evidence="1" type="ORF">GFC01_05025</name>
</gene>
<dbReference type="AlphaFoldDB" id="A0A6N7INP8"/>
<dbReference type="EMBL" id="WHYR01000009">
    <property type="protein sequence ID" value="MQL51632.1"/>
    <property type="molecule type" value="Genomic_DNA"/>
</dbReference>
<comment type="caution">
    <text evidence="1">The sequence shown here is derived from an EMBL/GenBank/DDBJ whole genome shotgun (WGS) entry which is preliminary data.</text>
</comment>
<name>A0A6N7INP8_9FIRM</name>
<sequence>MDELTITIRDELLAATDRIQNGEKRVLAICRLSQNGRYKNIPREKVGRAVFHACLEALKRERDRGPVLF</sequence>
<keyword evidence="2" id="KW-1185">Reference proteome</keyword>
<organism evidence="1 2">
    <name type="scientific">Desulfofundulus thermobenzoicus</name>
    <dbReference type="NCBI Taxonomy" id="29376"/>
    <lineage>
        <taxon>Bacteria</taxon>
        <taxon>Bacillati</taxon>
        <taxon>Bacillota</taxon>
        <taxon>Clostridia</taxon>
        <taxon>Eubacteriales</taxon>
        <taxon>Peptococcaceae</taxon>
        <taxon>Desulfofundulus</taxon>
    </lineage>
</organism>
<evidence type="ECO:0000313" key="1">
    <source>
        <dbReference type="EMBL" id="MQL51632.1"/>
    </source>
</evidence>
<dbReference type="RefSeq" id="WP_152945560.1">
    <property type="nucleotide sequence ID" value="NZ_WHYR01000009.1"/>
</dbReference>
<evidence type="ECO:0000313" key="2">
    <source>
        <dbReference type="Proteomes" id="UP000441717"/>
    </source>
</evidence>
<reference evidence="1 2" key="1">
    <citation type="submission" date="2019-10" db="EMBL/GenBank/DDBJ databases">
        <title>Comparative genomics of sulfur disproportionating microorganisms.</title>
        <authorList>
            <person name="Ward L.M."/>
            <person name="Bertran E."/>
            <person name="Johnston D."/>
        </authorList>
    </citation>
    <scope>NUCLEOTIDE SEQUENCE [LARGE SCALE GENOMIC DNA]</scope>
    <source>
        <strain evidence="1 2">DSM 14055</strain>
    </source>
</reference>